<name>A0A096AEW3_9BACT</name>
<dbReference type="SUPFAM" id="SSF52540">
    <property type="entry name" value="P-loop containing nucleoside triphosphate hydrolases"/>
    <property type="match status" value="1"/>
</dbReference>
<evidence type="ECO:0000313" key="2">
    <source>
        <dbReference type="EMBL" id="KGF45440.1"/>
    </source>
</evidence>
<dbReference type="AlphaFoldDB" id="A0A096AEW3"/>
<gene>
    <name evidence="2" type="ORF">HMPREF0647_02340</name>
</gene>
<evidence type="ECO:0000259" key="1">
    <source>
        <dbReference type="Pfam" id="PF12705"/>
    </source>
</evidence>
<protein>
    <submittedName>
        <fullName evidence="2">Nuclease</fullName>
    </submittedName>
</protein>
<comment type="caution">
    <text evidence="2">The sequence shown here is derived from an EMBL/GenBank/DDBJ whole genome shotgun (WGS) entry which is preliminary data.</text>
</comment>
<feature type="domain" description="PD-(D/E)XK endonuclease-like" evidence="1">
    <location>
        <begin position="645"/>
        <end position="962"/>
    </location>
</feature>
<evidence type="ECO:0000313" key="3">
    <source>
        <dbReference type="Proteomes" id="UP000029525"/>
    </source>
</evidence>
<organism evidence="2 3">
    <name type="scientific">Prevotella bivia DNF00320</name>
    <dbReference type="NCBI Taxonomy" id="1401068"/>
    <lineage>
        <taxon>Bacteria</taxon>
        <taxon>Pseudomonadati</taxon>
        <taxon>Bacteroidota</taxon>
        <taxon>Bacteroidia</taxon>
        <taxon>Bacteroidales</taxon>
        <taxon>Prevotellaceae</taxon>
        <taxon>Prevotella</taxon>
    </lineage>
</organism>
<dbReference type="Gene3D" id="3.90.320.10">
    <property type="match status" value="1"/>
</dbReference>
<dbReference type="InterPro" id="IPR011604">
    <property type="entry name" value="PDDEXK-like_dom_sf"/>
</dbReference>
<dbReference type="InterPro" id="IPR038726">
    <property type="entry name" value="PDDEXK_AddAB-type"/>
</dbReference>
<dbReference type="InterPro" id="IPR027417">
    <property type="entry name" value="P-loop_NTPase"/>
</dbReference>
<sequence>MKSFLSYVAKDLLNKYPNGLARIAVVFPNKRAALFLNQEIARISDSPVWSPAYITISEFFREQSTLTVSDSIKNICILHKVYMDITKKTETLDQFYGWGELLLADFDDIDKNLAPAEKVFGLLSANKEMESLDYLTPEQVAELQKVFTNINTDEDSLRKRFHEFWNKLFDIYTEYKRRLRTQGMAYEGMLYRDVIENNNLTLPYDRYIFIGFNVLQQVEQRLFTFLNEADKAAFYWDYDNYYLKTGREAGRYIQRWLEKFPNELKDNDHTIFSNLDRDKDISFIASPTENMQARYITQWLKENDRYLDGRKTAIVLCDENLLQTVIHCIPTEVETLNVTTGYPLQQSLISSFVTQIIKLQVDGYSLTEQRFRLRYANRVLRHPYAKYVWSNAEELLQQINEEKQFYVLWEGMDYHPHDAQNMLAFVEWLANIIRQVGINGRTQADPLFQESVFRMYTLLSKFVDLMTVQEDGSYYLDHDIIIFRRLLVQLTNATSVPFHGEPAQGVQIMGVLETRNLDFDHVLILSCNEGNMPKGVDDASFIPHAIRHAFELTTVNNKISIFSYYFHRLIQRASDVTILYNNSTQGIKTGEMSRFMLQFMVEWTKTERKIHRYVLKAGQEQHNFIAEPITKDRRVMAKLLHISKFSPTAINTFIACPVKFYYKYVVGIDTQDIVDEDSIDNRVFGNIFHKAAELMYKDIFKGEEVSAATIGTILAKPNMLNSIIDQAIASELFNRKDFLKGNKLNLNGLQLLNKEVIKKYLLQLLRLDQAVAPIKVLAHEFDVEDDIEVNIAGKLYKKRVGGRVDRLDMATYALGDHTTIKRLRVVDYKTGRAEAKPMPDIPSIFSPELLDKKSDYVMQSMLYSLLMAENKVKIQNGILPANFNPHHLPVTPALLFIQHASKKDYSPIVCIDKEEVTDVSKYHKEFMESLASVLESLYDETKPFTPTDNLKLCGYCPFKFMCGR</sequence>
<proteinExistence type="predicted"/>
<dbReference type="OrthoDB" id="9762792at2"/>
<dbReference type="Pfam" id="PF12705">
    <property type="entry name" value="PDDEXK_1"/>
    <property type="match status" value="1"/>
</dbReference>
<dbReference type="EMBL" id="JRNQ01000014">
    <property type="protein sequence ID" value="KGF45440.1"/>
    <property type="molecule type" value="Genomic_DNA"/>
</dbReference>
<reference evidence="2 3" key="1">
    <citation type="submission" date="2014-07" db="EMBL/GenBank/DDBJ databases">
        <authorList>
            <person name="McCorrison J."/>
            <person name="Sanka R."/>
            <person name="Torralba M."/>
            <person name="Gillis M."/>
            <person name="Haft D.H."/>
            <person name="Methe B."/>
            <person name="Sutton G."/>
            <person name="Nelson K.E."/>
        </authorList>
    </citation>
    <scope>NUCLEOTIDE SEQUENCE [LARGE SCALE GENOMIC DNA]</scope>
    <source>
        <strain evidence="2 3">DNF00320</strain>
    </source>
</reference>
<accession>A0A096AEW3</accession>
<dbReference type="Proteomes" id="UP000029525">
    <property type="component" value="Unassembled WGS sequence"/>
</dbReference>
<dbReference type="RefSeq" id="WP_036866164.1">
    <property type="nucleotide sequence ID" value="NZ_JRNQ01000014.1"/>
</dbReference>